<sequence length="395" mass="46092">MMCIDTYAKYWAENYKEDLTHNIMPFWLKYGLDKKHGGVYTCVARDGQLFDTTKSVWFQGRFAFICSFAYNHVEKNPEWLEAAKLTLDFIENHCFDTDGRMYFEVMADGTPLRKRRYVFSESFAAIAMSEYALATGNQEYAKKALDLFKRMRHFLNTPGILEPKYLPTLQAQGHSITMIMVNVASCIKKVISDPELDAQIEESIYALKHYFMHPEFKALLEMVGPKGEFIDTMNGRTINPGHCIETSWFLFDVARNMGGNKELIDMALTILDWSWDWGWDEQYGGIINFKDCKNLPPQDYSQDMKFWWPQTEAIIANLYAYKLTKDEKYLKRHKQISEWTYAHFPDNEFGEWYGYLHRDGTVAQPAKGNLFKGPFHIPRMMVKGYTLCKEILAGE</sequence>
<keyword evidence="2" id="KW-0413">Isomerase</keyword>
<dbReference type="PANTHER" id="PTHR15108">
    <property type="entry name" value="N-ACYLGLUCOSAMINE-2-EPIMERASE"/>
    <property type="match status" value="1"/>
</dbReference>
<reference evidence="3 4" key="1">
    <citation type="journal article" date="2021" name="Sci. Rep.">
        <title>The distribution of antibiotic resistance genes in chicken gut microbiota commensals.</title>
        <authorList>
            <person name="Juricova H."/>
            <person name="Matiasovicova J."/>
            <person name="Kubasova T."/>
            <person name="Cejkova D."/>
            <person name="Rychlik I."/>
        </authorList>
    </citation>
    <scope>NUCLEOTIDE SEQUENCE [LARGE SCALE GENOMIC DNA]</scope>
    <source>
        <strain evidence="3 4">An801</strain>
    </source>
</reference>
<keyword evidence="4" id="KW-1185">Reference proteome</keyword>
<evidence type="ECO:0000256" key="2">
    <source>
        <dbReference type="ARBA" id="ARBA00023235"/>
    </source>
</evidence>
<protein>
    <submittedName>
        <fullName evidence="3">AGE family epimerase/isomerase</fullName>
    </submittedName>
</protein>
<dbReference type="Gene3D" id="1.50.10.10">
    <property type="match status" value="1"/>
</dbReference>
<dbReference type="Pfam" id="PF07221">
    <property type="entry name" value="GlcNAc_2-epim"/>
    <property type="match status" value="1"/>
</dbReference>
<dbReference type="InterPro" id="IPR010819">
    <property type="entry name" value="AGE/CE"/>
</dbReference>
<gene>
    <name evidence="3" type="ORF">H6A31_10680</name>
</gene>
<dbReference type="Proteomes" id="UP000703295">
    <property type="component" value="Unassembled WGS sequence"/>
</dbReference>
<name>A0ABS2EX36_9BACE</name>
<proteinExistence type="inferred from homology"/>
<evidence type="ECO:0000313" key="3">
    <source>
        <dbReference type="EMBL" id="MBM6759138.1"/>
    </source>
</evidence>
<organism evidence="3 4">
    <name type="scientific">Bacteroides mediterraneensis</name>
    <dbReference type="NCBI Taxonomy" id="1841856"/>
    <lineage>
        <taxon>Bacteria</taxon>
        <taxon>Pseudomonadati</taxon>
        <taxon>Bacteroidota</taxon>
        <taxon>Bacteroidia</taxon>
        <taxon>Bacteroidales</taxon>
        <taxon>Bacteroidaceae</taxon>
        <taxon>Bacteroides</taxon>
    </lineage>
</organism>
<dbReference type="EMBL" id="JACJJW010000029">
    <property type="protein sequence ID" value="MBM6759138.1"/>
    <property type="molecule type" value="Genomic_DNA"/>
</dbReference>
<evidence type="ECO:0000313" key="4">
    <source>
        <dbReference type="Proteomes" id="UP000703295"/>
    </source>
</evidence>
<dbReference type="RefSeq" id="WP_204476306.1">
    <property type="nucleotide sequence ID" value="NZ_JACJJW010000029.1"/>
</dbReference>
<comment type="caution">
    <text evidence="3">The sequence shown here is derived from an EMBL/GenBank/DDBJ whole genome shotgun (WGS) entry which is preliminary data.</text>
</comment>
<dbReference type="InterPro" id="IPR012341">
    <property type="entry name" value="6hp_glycosidase-like_sf"/>
</dbReference>
<dbReference type="InterPro" id="IPR008928">
    <property type="entry name" value="6-hairpin_glycosidase_sf"/>
</dbReference>
<comment type="similarity">
    <text evidence="1">Belongs to the N-acylglucosamine 2-epimerase family.</text>
</comment>
<dbReference type="SUPFAM" id="SSF48208">
    <property type="entry name" value="Six-hairpin glycosidases"/>
    <property type="match status" value="1"/>
</dbReference>
<accession>A0ABS2EX36</accession>
<evidence type="ECO:0000256" key="1">
    <source>
        <dbReference type="ARBA" id="ARBA00008558"/>
    </source>
</evidence>